<protein>
    <submittedName>
        <fullName evidence="1">Uncharacterized protein</fullName>
    </submittedName>
</protein>
<dbReference type="Proteomes" id="UP001202328">
    <property type="component" value="Unassembled WGS sequence"/>
</dbReference>
<proteinExistence type="predicted"/>
<accession>A0AAD4X4B7</accession>
<sequence length="121" mass="14238">PLATVVAVDSTFVKKCQGKYTLSSTNATKLYFNLDELEVQRMRESVVRAYWFLPQRNKVPHGYIHICCFFFGDFLEEKWELPRDTQLFLADVYIVKALLDVLTVFAYKSLCKYIDTFWFAI</sequence>
<reference evidence="1" key="1">
    <citation type="submission" date="2022-04" db="EMBL/GenBank/DDBJ databases">
        <title>A functionally conserved STORR gene fusion in Papaver species that diverged 16.8 million years ago.</title>
        <authorList>
            <person name="Catania T."/>
        </authorList>
    </citation>
    <scope>NUCLEOTIDE SEQUENCE</scope>
    <source>
        <strain evidence="1">S-188037</strain>
    </source>
</reference>
<evidence type="ECO:0000313" key="2">
    <source>
        <dbReference type="Proteomes" id="UP001202328"/>
    </source>
</evidence>
<evidence type="ECO:0000313" key="1">
    <source>
        <dbReference type="EMBL" id="KAI3835544.1"/>
    </source>
</evidence>
<keyword evidence="2" id="KW-1185">Reference proteome</keyword>
<dbReference type="InterPro" id="IPR012340">
    <property type="entry name" value="NA-bd_OB-fold"/>
</dbReference>
<name>A0AAD4X4B7_9MAGN</name>
<comment type="caution">
    <text evidence="1">The sequence shown here is derived from an EMBL/GenBank/DDBJ whole genome shotgun (WGS) entry which is preliminary data.</text>
</comment>
<gene>
    <name evidence="1" type="ORF">MKW98_027456</name>
</gene>
<dbReference type="EMBL" id="JAJJMB010017748">
    <property type="protein sequence ID" value="KAI3835544.1"/>
    <property type="molecule type" value="Genomic_DNA"/>
</dbReference>
<organism evidence="1 2">
    <name type="scientific">Papaver atlanticum</name>
    <dbReference type="NCBI Taxonomy" id="357466"/>
    <lineage>
        <taxon>Eukaryota</taxon>
        <taxon>Viridiplantae</taxon>
        <taxon>Streptophyta</taxon>
        <taxon>Embryophyta</taxon>
        <taxon>Tracheophyta</taxon>
        <taxon>Spermatophyta</taxon>
        <taxon>Magnoliopsida</taxon>
        <taxon>Ranunculales</taxon>
        <taxon>Papaveraceae</taxon>
        <taxon>Papaveroideae</taxon>
        <taxon>Papaver</taxon>
    </lineage>
</organism>
<dbReference type="AlphaFoldDB" id="A0AAD4X4B7"/>
<feature type="non-terminal residue" evidence="1">
    <location>
        <position position="1"/>
    </location>
</feature>
<dbReference type="Gene3D" id="2.40.50.140">
    <property type="entry name" value="Nucleic acid-binding proteins"/>
    <property type="match status" value="1"/>
</dbReference>